<feature type="transmembrane region" description="Helical" evidence="12">
    <location>
        <begin position="12"/>
        <end position="35"/>
    </location>
</feature>
<evidence type="ECO:0000256" key="4">
    <source>
        <dbReference type="ARBA" id="ARBA00022475"/>
    </source>
</evidence>
<comment type="similarity">
    <text evidence="2 12">Belongs to the cytochrome ubiquinol oxidase subunit 1 family.</text>
</comment>
<evidence type="ECO:0000256" key="9">
    <source>
        <dbReference type="ARBA" id="ARBA00022989"/>
    </source>
</evidence>
<keyword evidence="11 12" id="KW-0472">Membrane</keyword>
<comment type="caution">
    <text evidence="14">The sequence shown here is derived from an EMBL/GenBank/DDBJ whole genome shotgun (WGS) entry which is preliminary data.</text>
</comment>
<organism evidence="14 15">
    <name type="scientific">Thalassobaculum fulvum</name>
    <dbReference type="NCBI Taxonomy" id="1633335"/>
    <lineage>
        <taxon>Bacteria</taxon>
        <taxon>Pseudomonadati</taxon>
        <taxon>Pseudomonadota</taxon>
        <taxon>Alphaproteobacteria</taxon>
        <taxon>Rhodospirillales</taxon>
        <taxon>Thalassobaculaceae</taxon>
        <taxon>Thalassobaculum</taxon>
    </lineage>
</organism>
<evidence type="ECO:0000256" key="7">
    <source>
        <dbReference type="ARBA" id="ARBA00022723"/>
    </source>
</evidence>
<feature type="transmembrane region" description="Helical" evidence="12">
    <location>
        <begin position="55"/>
        <end position="76"/>
    </location>
</feature>
<reference evidence="14" key="2">
    <citation type="submission" date="2020-09" db="EMBL/GenBank/DDBJ databases">
        <authorList>
            <person name="Sun Q."/>
            <person name="Kim S."/>
        </authorList>
    </citation>
    <scope>NUCLEOTIDE SEQUENCE</scope>
    <source>
        <strain evidence="14">KCTC 42651</strain>
    </source>
</reference>
<keyword evidence="3 12" id="KW-0813">Transport</keyword>
<reference evidence="14" key="1">
    <citation type="journal article" date="2014" name="Int. J. Syst. Evol. Microbiol.">
        <title>Complete genome sequence of Corynebacterium casei LMG S-19264T (=DSM 44701T), isolated from a smear-ripened cheese.</title>
        <authorList>
            <consortium name="US DOE Joint Genome Institute (JGI-PGF)"/>
            <person name="Walter F."/>
            <person name="Albersmeier A."/>
            <person name="Kalinowski J."/>
            <person name="Ruckert C."/>
        </authorList>
    </citation>
    <scope>NUCLEOTIDE SEQUENCE</scope>
    <source>
        <strain evidence="14">KCTC 42651</strain>
    </source>
</reference>
<keyword evidence="6 12" id="KW-0812">Transmembrane</keyword>
<dbReference type="GO" id="GO:0046872">
    <property type="term" value="F:metal ion binding"/>
    <property type="evidence" value="ECO:0007669"/>
    <property type="project" value="UniProtKB-UniRule"/>
</dbReference>
<dbReference type="Pfam" id="PF01654">
    <property type="entry name" value="Cyt_bd_oxida_I"/>
    <property type="match status" value="1"/>
</dbReference>
<feature type="transmembrane region" description="Helical" evidence="12">
    <location>
        <begin position="126"/>
        <end position="146"/>
    </location>
</feature>
<keyword evidence="4 12" id="KW-1003">Cell membrane</keyword>
<keyword evidence="15" id="KW-1185">Reference proteome</keyword>
<protein>
    <submittedName>
        <fullName evidence="14">Cytochrome ubiquinol oxidase subunit I</fullName>
    </submittedName>
</protein>
<dbReference type="InterPro" id="IPR002585">
    <property type="entry name" value="Cyt-d_ubiquinol_oxidase_su_1"/>
</dbReference>
<name>A0A918XSK2_9PROT</name>
<feature type="transmembrane region" description="Helical" evidence="12">
    <location>
        <begin position="406"/>
        <end position="428"/>
    </location>
</feature>
<evidence type="ECO:0000256" key="6">
    <source>
        <dbReference type="ARBA" id="ARBA00022692"/>
    </source>
</evidence>
<dbReference type="GO" id="GO:0020037">
    <property type="term" value="F:heme binding"/>
    <property type="evidence" value="ECO:0007669"/>
    <property type="project" value="TreeGrafter"/>
</dbReference>
<dbReference type="AlphaFoldDB" id="A0A918XSK2"/>
<proteinExistence type="inferred from homology"/>
<evidence type="ECO:0000256" key="10">
    <source>
        <dbReference type="ARBA" id="ARBA00023004"/>
    </source>
</evidence>
<dbReference type="EMBL" id="BMZS01000005">
    <property type="protein sequence ID" value="GHD50635.1"/>
    <property type="molecule type" value="Genomic_DNA"/>
</dbReference>
<dbReference type="PIRSF" id="PIRSF006446">
    <property type="entry name" value="Cyt_quinol_oxidase_1"/>
    <property type="match status" value="1"/>
</dbReference>
<keyword evidence="10 12" id="KW-0408">Iron</keyword>
<dbReference type="GO" id="GO:0016682">
    <property type="term" value="F:oxidoreductase activity, acting on diphenols and related substances as donors, oxygen as acceptor"/>
    <property type="evidence" value="ECO:0007669"/>
    <property type="project" value="TreeGrafter"/>
</dbReference>
<feature type="transmembrane region" description="Helical" evidence="12">
    <location>
        <begin position="356"/>
        <end position="377"/>
    </location>
</feature>
<dbReference type="Proteomes" id="UP000630353">
    <property type="component" value="Unassembled WGS sequence"/>
</dbReference>
<dbReference type="GO" id="GO:0005886">
    <property type="term" value="C:plasma membrane"/>
    <property type="evidence" value="ECO:0007669"/>
    <property type="project" value="UniProtKB-SubCell"/>
</dbReference>
<dbReference type="PANTHER" id="PTHR30365:SF14">
    <property type="entry name" value="CYTOCHROME BD MENAQUINOL OXIDASE SUBUNIT I-RELATED"/>
    <property type="match status" value="1"/>
</dbReference>
<comment type="subcellular location">
    <subcellularLocation>
        <location evidence="12">Cell inner membrane</location>
    </subcellularLocation>
    <subcellularLocation>
        <location evidence="1">Cell membrane</location>
        <topology evidence="1">Multi-pass membrane protein</topology>
    </subcellularLocation>
</comment>
<dbReference type="GO" id="GO:0070069">
    <property type="term" value="C:cytochrome complex"/>
    <property type="evidence" value="ECO:0007669"/>
    <property type="project" value="UniProtKB-UniRule"/>
</dbReference>
<evidence type="ECO:0000256" key="1">
    <source>
        <dbReference type="ARBA" id="ARBA00004651"/>
    </source>
</evidence>
<dbReference type="GO" id="GO:0019646">
    <property type="term" value="P:aerobic electron transport chain"/>
    <property type="evidence" value="ECO:0007669"/>
    <property type="project" value="InterPro"/>
</dbReference>
<gene>
    <name evidence="14" type="ORF">GCM10017083_24080</name>
</gene>
<feature type="transmembrane region" description="Helical" evidence="12">
    <location>
        <begin position="218"/>
        <end position="236"/>
    </location>
</feature>
<keyword evidence="5 12" id="KW-0349">Heme</keyword>
<dbReference type="PANTHER" id="PTHR30365">
    <property type="entry name" value="CYTOCHROME D UBIQUINOL OXIDASE"/>
    <property type="match status" value="1"/>
</dbReference>
<evidence type="ECO:0000256" key="12">
    <source>
        <dbReference type="PIRNR" id="PIRNR006446"/>
    </source>
</evidence>
<evidence type="ECO:0000256" key="8">
    <source>
        <dbReference type="ARBA" id="ARBA00022982"/>
    </source>
</evidence>
<evidence type="ECO:0000313" key="15">
    <source>
        <dbReference type="Proteomes" id="UP000630353"/>
    </source>
</evidence>
<dbReference type="GO" id="GO:0009055">
    <property type="term" value="F:electron transfer activity"/>
    <property type="evidence" value="ECO:0007669"/>
    <property type="project" value="UniProtKB-UniRule"/>
</dbReference>
<evidence type="ECO:0000313" key="14">
    <source>
        <dbReference type="EMBL" id="GHD50635.1"/>
    </source>
</evidence>
<keyword evidence="7 12" id="KW-0479">Metal-binding</keyword>
<evidence type="ECO:0000256" key="5">
    <source>
        <dbReference type="ARBA" id="ARBA00022617"/>
    </source>
</evidence>
<feature type="transmembrane region" description="Helical" evidence="12">
    <location>
        <begin position="183"/>
        <end position="206"/>
    </location>
</feature>
<sequence>MDVDALLLSRIQFAAVISFHIIFPSFTIGLAGWLVVIEARWLATRDAAWKRLYRFWVKIFAVSFGLGVVSGVVMSYQFGTNWGPFSVFAGEVIGPLMGYEVLTAFFLEASFLGVMLFGWNRVGDRMHFVSTVLVAVGTLISAFWILSANSWMQTPAGYALVDGKAVPTDWWAVVFNPSFPYRFAHMVVATFLATGFAVAGMAAIALRREPDDVGARRSLGMALGLAAVLAPLQVLIGDLHGLNTAEHQPAKLAAMEGHWRNEGDDGVPLLLFAWPDQQAERNHAEIALPHGASLIITHSWNGTFPALTDFPPEDRPPVAIVFWAFRVMVGLGLLMVAVGAWAVWRCWRGRLYRDGPFLRLLPFMIPSGFLAVLAGWFTTEVGRQPWAVYGLMRTSEGASALAGHQVIGSLTGFAVVYTVIFGAGLYYVARLLRRGIDRDGQAEPAAPSGLQRPQRPLSAFDSIDPPAGG</sequence>
<evidence type="ECO:0000256" key="13">
    <source>
        <dbReference type="SAM" id="MobiDB-lite"/>
    </source>
</evidence>
<evidence type="ECO:0000256" key="3">
    <source>
        <dbReference type="ARBA" id="ARBA00022448"/>
    </source>
</evidence>
<accession>A0A918XSK2</accession>
<feature type="transmembrane region" description="Helical" evidence="12">
    <location>
        <begin position="320"/>
        <end position="344"/>
    </location>
</feature>
<dbReference type="RefSeq" id="WP_189989784.1">
    <property type="nucleotide sequence ID" value="NZ_BMZS01000005.1"/>
</dbReference>
<keyword evidence="8 12" id="KW-0249">Electron transport</keyword>
<keyword evidence="9 12" id="KW-1133">Transmembrane helix</keyword>
<evidence type="ECO:0000256" key="2">
    <source>
        <dbReference type="ARBA" id="ARBA00009819"/>
    </source>
</evidence>
<evidence type="ECO:0000256" key="11">
    <source>
        <dbReference type="ARBA" id="ARBA00023136"/>
    </source>
</evidence>
<feature type="region of interest" description="Disordered" evidence="13">
    <location>
        <begin position="440"/>
        <end position="469"/>
    </location>
</feature>
<feature type="transmembrane region" description="Helical" evidence="12">
    <location>
        <begin position="96"/>
        <end position="119"/>
    </location>
</feature>